<dbReference type="EMBL" id="LSYV01000002">
    <property type="protein sequence ID" value="KXZ56377.1"/>
    <property type="molecule type" value="Genomic_DNA"/>
</dbReference>
<evidence type="ECO:0000256" key="6">
    <source>
        <dbReference type="ARBA" id="ARBA00023004"/>
    </source>
</evidence>
<reference evidence="9" key="1">
    <citation type="journal article" date="2016" name="Nat. Commun.">
        <title>The Gonium pectorale genome demonstrates co-option of cell cycle regulation during the evolution of multicellularity.</title>
        <authorList>
            <person name="Hanschen E.R."/>
            <person name="Marriage T.N."/>
            <person name="Ferris P.J."/>
            <person name="Hamaji T."/>
            <person name="Toyoda A."/>
            <person name="Fujiyama A."/>
            <person name="Neme R."/>
            <person name="Noguchi H."/>
            <person name="Minakuchi Y."/>
            <person name="Suzuki M."/>
            <person name="Kawai-Toyooka H."/>
            <person name="Smith D.R."/>
            <person name="Sparks H."/>
            <person name="Anderson J."/>
            <person name="Bakaric R."/>
            <person name="Luria V."/>
            <person name="Karger A."/>
            <person name="Kirschner M.W."/>
            <person name="Durand P.M."/>
            <person name="Michod R.E."/>
            <person name="Nozaki H."/>
            <person name="Olson B.J."/>
        </authorList>
    </citation>
    <scope>NUCLEOTIDE SEQUENCE [LARGE SCALE GENOMIC DNA]</scope>
    <source>
        <strain evidence="9">NIES-2863</strain>
    </source>
</reference>
<gene>
    <name evidence="8" type="ORF">GPECTOR_1g334</name>
</gene>
<accession>A0A150H2H4</accession>
<dbReference type="InterPro" id="IPR010300">
    <property type="entry name" value="CDO_1"/>
</dbReference>
<dbReference type="SUPFAM" id="SSF51182">
    <property type="entry name" value="RmlC-like cupins"/>
    <property type="match status" value="1"/>
</dbReference>
<evidence type="ECO:0000256" key="1">
    <source>
        <dbReference type="ARBA" id="ARBA00006622"/>
    </source>
</evidence>
<dbReference type="Gene3D" id="2.60.120.10">
    <property type="entry name" value="Jelly Rolls"/>
    <property type="match status" value="1"/>
</dbReference>
<organism evidence="8 9">
    <name type="scientific">Gonium pectorale</name>
    <name type="common">Green alga</name>
    <dbReference type="NCBI Taxonomy" id="33097"/>
    <lineage>
        <taxon>Eukaryota</taxon>
        <taxon>Viridiplantae</taxon>
        <taxon>Chlorophyta</taxon>
        <taxon>core chlorophytes</taxon>
        <taxon>Chlorophyceae</taxon>
        <taxon>CS clade</taxon>
        <taxon>Chlamydomonadales</taxon>
        <taxon>Volvocaceae</taxon>
        <taxon>Gonium</taxon>
    </lineage>
</organism>
<dbReference type="GO" id="GO:0017172">
    <property type="term" value="F:cysteine dioxygenase activity"/>
    <property type="evidence" value="ECO:0007669"/>
    <property type="project" value="UniProtKB-EC"/>
</dbReference>
<dbReference type="PANTHER" id="PTHR12918">
    <property type="entry name" value="CYSTEINE DIOXYGENASE"/>
    <property type="match status" value="1"/>
</dbReference>
<keyword evidence="4" id="KW-0223">Dioxygenase</keyword>
<dbReference type="GO" id="GO:0019448">
    <property type="term" value="P:L-cysteine catabolic process"/>
    <property type="evidence" value="ECO:0007669"/>
    <property type="project" value="TreeGrafter"/>
</dbReference>
<evidence type="ECO:0000256" key="2">
    <source>
        <dbReference type="ARBA" id="ARBA00013133"/>
    </source>
</evidence>
<dbReference type="InterPro" id="IPR011051">
    <property type="entry name" value="RmlC_Cupin_sf"/>
</dbReference>
<keyword evidence="6" id="KW-0408">Iron</keyword>
<evidence type="ECO:0000256" key="5">
    <source>
        <dbReference type="ARBA" id="ARBA00023002"/>
    </source>
</evidence>
<protein>
    <recommendedName>
        <fullName evidence="2">cysteine dioxygenase</fullName>
        <ecNumber evidence="2">1.13.11.20</ecNumber>
    </recommendedName>
</protein>
<comment type="similarity">
    <text evidence="1">Belongs to the cysteine dioxygenase family.</text>
</comment>
<name>A0A150H2H4_GONPE</name>
<keyword evidence="9" id="KW-1185">Reference proteome</keyword>
<dbReference type="STRING" id="33097.A0A150H2H4"/>
<feature type="compositionally biased region" description="Acidic residues" evidence="7">
    <location>
        <begin position="113"/>
        <end position="129"/>
    </location>
</feature>
<sequence length="191" mass="20589">MVRRAPVSGAGRYFAPSGHRHCWLAVLDGEVRETQYEPLRVDDWQQRLRGAAEPTGASAAHAQTDDTSPLIFRCTTDLQAGDVAYINDLTALHSVGCPADARPRAVTSPPPSSEEEEDKETKEEEEEEVFSTSRGSGAPATACTLHLYCPPIRRVKAFEGGKVTDCVPGFFSRHSLFSVPAPSTADGCSIA</sequence>
<dbReference type="InterPro" id="IPR014710">
    <property type="entry name" value="RmlC-like_jellyroll"/>
</dbReference>
<dbReference type="EC" id="1.13.11.20" evidence="2"/>
<evidence type="ECO:0000313" key="8">
    <source>
        <dbReference type="EMBL" id="KXZ56377.1"/>
    </source>
</evidence>
<dbReference type="AlphaFoldDB" id="A0A150H2H4"/>
<keyword evidence="3" id="KW-0479">Metal-binding</keyword>
<dbReference type="Proteomes" id="UP000075714">
    <property type="component" value="Unassembled WGS sequence"/>
</dbReference>
<keyword evidence="5" id="KW-0560">Oxidoreductase</keyword>
<dbReference type="GO" id="GO:0008198">
    <property type="term" value="F:ferrous iron binding"/>
    <property type="evidence" value="ECO:0007669"/>
    <property type="project" value="TreeGrafter"/>
</dbReference>
<feature type="region of interest" description="Disordered" evidence="7">
    <location>
        <begin position="99"/>
        <end position="136"/>
    </location>
</feature>
<evidence type="ECO:0000256" key="7">
    <source>
        <dbReference type="SAM" id="MobiDB-lite"/>
    </source>
</evidence>
<dbReference type="OrthoDB" id="543511at2759"/>
<evidence type="ECO:0000313" key="9">
    <source>
        <dbReference type="Proteomes" id="UP000075714"/>
    </source>
</evidence>
<comment type="caution">
    <text evidence="8">The sequence shown here is derived from an EMBL/GenBank/DDBJ whole genome shotgun (WGS) entry which is preliminary data.</text>
</comment>
<evidence type="ECO:0000256" key="3">
    <source>
        <dbReference type="ARBA" id="ARBA00022723"/>
    </source>
</evidence>
<dbReference type="PANTHER" id="PTHR12918:SF1">
    <property type="entry name" value="CYSTEINE DIOXYGENASE TYPE 1"/>
    <property type="match status" value="1"/>
</dbReference>
<proteinExistence type="inferred from homology"/>
<evidence type="ECO:0000256" key="4">
    <source>
        <dbReference type="ARBA" id="ARBA00022964"/>
    </source>
</evidence>